<dbReference type="InterPro" id="IPR006175">
    <property type="entry name" value="YjgF/YER057c/UK114"/>
</dbReference>
<organism evidence="1 2">
    <name type="scientific">Pelagibacterium nitratireducens</name>
    <dbReference type="NCBI Taxonomy" id="1046114"/>
    <lineage>
        <taxon>Bacteria</taxon>
        <taxon>Pseudomonadati</taxon>
        <taxon>Pseudomonadota</taxon>
        <taxon>Alphaproteobacteria</taxon>
        <taxon>Hyphomicrobiales</taxon>
        <taxon>Devosiaceae</taxon>
        <taxon>Pelagibacterium</taxon>
    </lineage>
</organism>
<proteinExistence type="predicted"/>
<dbReference type="RefSeq" id="WP_338607919.1">
    <property type="nucleotide sequence ID" value="NZ_CP146275.1"/>
</dbReference>
<accession>A0ABZ2HXZ6</accession>
<name>A0ABZ2HXZ6_9HYPH</name>
<dbReference type="InterPro" id="IPR035959">
    <property type="entry name" value="RutC-like_sf"/>
</dbReference>
<evidence type="ECO:0000313" key="2">
    <source>
        <dbReference type="Proteomes" id="UP001369958"/>
    </source>
</evidence>
<dbReference type="PANTHER" id="PTHR43857:SF1">
    <property type="entry name" value="YJGH FAMILY PROTEIN"/>
    <property type="match status" value="1"/>
</dbReference>
<gene>
    <name evidence="1" type="ORF">V6617_16000</name>
</gene>
<keyword evidence="2" id="KW-1185">Reference proteome</keyword>
<dbReference type="EMBL" id="CP146275">
    <property type="protein sequence ID" value="WWT32494.1"/>
    <property type="molecule type" value="Genomic_DNA"/>
</dbReference>
<reference evidence="1 2" key="1">
    <citation type="submission" date="2024-02" db="EMBL/GenBank/DDBJ databases">
        <title>Complete genome sequence of Pelagibacterium nitratireducens ZH15.</title>
        <authorList>
            <person name="Zhao L.H."/>
        </authorList>
    </citation>
    <scope>NUCLEOTIDE SEQUENCE [LARGE SCALE GENOMIC DNA]</scope>
    <source>
        <strain evidence="1 2">ZH15</strain>
    </source>
</reference>
<dbReference type="SUPFAM" id="SSF55298">
    <property type="entry name" value="YjgF-like"/>
    <property type="match status" value="1"/>
</dbReference>
<dbReference type="Gene3D" id="3.30.1330.40">
    <property type="entry name" value="RutC-like"/>
    <property type="match status" value="1"/>
</dbReference>
<sequence length="129" mass="14034">MAKRWAISSGSRFEKLAGYSRAVVDGEWVFVSGTAGHDPADGSISADAEEQTRQALRTIATALGQADAKLSDIVRLRVYVADRQDVMTVSKVLGEHFSDPRPTNTTIICGFPVEEIKVEIEATALKRPE</sequence>
<dbReference type="Proteomes" id="UP001369958">
    <property type="component" value="Chromosome"/>
</dbReference>
<protein>
    <submittedName>
        <fullName evidence="1">RidA family protein</fullName>
    </submittedName>
</protein>
<dbReference type="CDD" id="cd06154">
    <property type="entry name" value="YjgF_YER057c_UK114_like_6"/>
    <property type="match status" value="1"/>
</dbReference>
<dbReference type="PANTHER" id="PTHR43857">
    <property type="entry name" value="BLR7761 PROTEIN"/>
    <property type="match status" value="1"/>
</dbReference>
<dbReference type="Pfam" id="PF01042">
    <property type="entry name" value="Ribonuc_L-PSP"/>
    <property type="match status" value="1"/>
</dbReference>
<evidence type="ECO:0000313" key="1">
    <source>
        <dbReference type="EMBL" id="WWT32494.1"/>
    </source>
</evidence>